<keyword evidence="4" id="KW-1185">Reference proteome</keyword>
<dbReference type="Pfam" id="PF00326">
    <property type="entry name" value="Peptidase_S9"/>
    <property type="match status" value="1"/>
</dbReference>
<feature type="domain" description="Peptidase S9 prolyl oligopeptidase catalytic" evidence="2">
    <location>
        <begin position="157"/>
        <end position="235"/>
    </location>
</feature>
<evidence type="ECO:0000313" key="3">
    <source>
        <dbReference type="EMBL" id="MCS0660427.1"/>
    </source>
</evidence>
<feature type="signal peptide" evidence="1">
    <location>
        <begin position="1"/>
        <end position="23"/>
    </location>
</feature>
<accession>A0ABT2D2H3</accession>
<evidence type="ECO:0000259" key="2">
    <source>
        <dbReference type="Pfam" id="PF00326"/>
    </source>
</evidence>
<dbReference type="EMBL" id="JANUGU010000008">
    <property type="protein sequence ID" value="MCS0660427.1"/>
    <property type="molecule type" value="Genomic_DNA"/>
</dbReference>
<proteinExistence type="predicted"/>
<dbReference type="PANTHER" id="PTHR34853:SF1">
    <property type="entry name" value="LIPASE 5"/>
    <property type="match status" value="1"/>
</dbReference>
<gene>
    <name evidence="3" type="ORF">NX778_20325</name>
</gene>
<evidence type="ECO:0000256" key="1">
    <source>
        <dbReference type="SAM" id="SignalP"/>
    </source>
</evidence>
<dbReference type="InterPro" id="IPR029058">
    <property type="entry name" value="AB_hydrolase_fold"/>
</dbReference>
<keyword evidence="1" id="KW-0732">Signal</keyword>
<dbReference type="InterPro" id="IPR001375">
    <property type="entry name" value="Peptidase_S9_cat"/>
</dbReference>
<dbReference type="PANTHER" id="PTHR34853">
    <property type="match status" value="1"/>
</dbReference>
<reference evidence="3 4" key="1">
    <citation type="submission" date="2022-08" db="EMBL/GenBank/DDBJ databases">
        <title>Reclassification of Massilia species as members of the genera Telluria, Duganella, Pseudoduganella, Mokoshia gen. nov. and Zemynaea gen. nov. using orthogonal and non-orthogonal genome-based approaches.</title>
        <authorList>
            <person name="Bowman J.P."/>
        </authorList>
    </citation>
    <scope>NUCLEOTIDE SEQUENCE [LARGE SCALE GENOMIC DNA]</scope>
    <source>
        <strain evidence="3 4">JCM 31606</strain>
    </source>
</reference>
<evidence type="ECO:0000313" key="4">
    <source>
        <dbReference type="Proteomes" id="UP001204621"/>
    </source>
</evidence>
<dbReference type="RefSeq" id="WP_258813614.1">
    <property type="nucleotide sequence ID" value="NZ_JANUGU010000008.1"/>
</dbReference>
<name>A0ABT2D2H3_9BURK</name>
<dbReference type="Proteomes" id="UP001204621">
    <property type="component" value="Unassembled WGS sequence"/>
</dbReference>
<dbReference type="PROSITE" id="PS51257">
    <property type="entry name" value="PROKAR_LIPOPROTEIN"/>
    <property type="match status" value="1"/>
</dbReference>
<dbReference type="SUPFAM" id="SSF53474">
    <property type="entry name" value="alpha/beta-Hydrolases"/>
    <property type="match status" value="1"/>
</dbReference>
<organism evidence="3 4">
    <name type="scientific">Massilia terrae</name>
    <dbReference type="NCBI Taxonomy" id="1811224"/>
    <lineage>
        <taxon>Bacteria</taxon>
        <taxon>Pseudomonadati</taxon>
        <taxon>Pseudomonadota</taxon>
        <taxon>Betaproteobacteria</taxon>
        <taxon>Burkholderiales</taxon>
        <taxon>Oxalobacteraceae</taxon>
        <taxon>Telluria group</taxon>
        <taxon>Massilia</taxon>
    </lineage>
</organism>
<protein>
    <submittedName>
        <fullName evidence="3">Prolyl oligopeptidase family serine peptidase</fullName>
    </submittedName>
</protein>
<comment type="caution">
    <text evidence="3">The sequence shown here is derived from an EMBL/GenBank/DDBJ whole genome shotgun (WGS) entry which is preliminary data.</text>
</comment>
<sequence length="502" mass="51470">MRSTPFAFALTILLAACSGGTTVGGTPEGVANANQVAAPARGSLIGGVTPVPIALSATVSASTAQPSALGDFFNAAQAGTTDISGPPQCAVSVYRVHYNTVGGAGEPTDASATVMVPSGSGTSCADSRPVLLYAHGTSLQKSYDMADLANNTEARLAAAVFAAQGFIVVAPNYTGYGGSSLGYHPYLDRDAQAADMIDALRAARAAFPSIGARDSGKLMVTGYSQGGYVAVATQRTMQLQAGAEFAVTAAAGMSGPYAMVEFGDQLFGGAPRDGATVVVPFIINAGQHAGARLYNTPGDIYESQYAAGIVDLGPGTLGSSDLVNLGKLPATARFAADSMPQTAGYTQYFGPGNLIRSAYRAAYLADMAAHPCSQNAPSPLACAPAQALRAWLVRNDLRSYKPAMPLLLCGGDGDPTVPWFNTADSYIFFKASGADVIQLDIDSSLDGINDFFRLPKIGFAAAKAALRASQGGDAVASSYHAGLVAPFCMAATRDWFQSILAR</sequence>
<dbReference type="Gene3D" id="3.40.50.1820">
    <property type="entry name" value="alpha/beta hydrolase"/>
    <property type="match status" value="2"/>
</dbReference>
<feature type="chain" id="PRO_5047529677" evidence="1">
    <location>
        <begin position="24"/>
        <end position="502"/>
    </location>
</feature>
<dbReference type="InterPro" id="IPR005152">
    <property type="entry name" value="Lipase_secreted"/>
</dbReference>